<comment type="subcellular location">
    <subcellularLocation>
        <location evidence="1">Cytoplasm</location>
        <location evidence="1">Cytoskeleton</location>
        <location evidence="1">Flagellum axoneme</location>
    </subcellularLocation>
</comment>
<dbReference type="InterPro" id="IPR042618">
    <property type="entry name" value="IQCG"/>
</dbReference>
<evidence type="ECO:0000256" key="7">
    <source>
        <dbReference type="ARBA" id="ARBA00023212"/>
    </source>
</evidence>
<dbReference type="PANTHER" id="PTHR14871:SF1">
    <property type="entry name" value="DYNEIN REGULATORY COMPLEX PROTEIN 9"/>
    <property type="match status" value="1"/>
</dbReference>
<evidence type="ECO:0000256" key="6">
    <source>
        <dbReference type="ARBA" id="ARBA00023069"/>
    </source>
</evidence>
<proteinExistence type="inferred from homology"/>
<sequence length="351" mass="41883">MSNKATYPVLDDFYSLIGKQVVLNVLQENLDKLTILQYVNGWTEDDQTVVEYTTVEEQCQVIKNDDVLPPNSKDEVDLLDFRRDCSFIQSTIQKTYDEIQSFGTSETLSNLIGIFHKLEKEQQELLEDTKKKEEKFLALQLSYHGDRMTFKKENEQMTVNIGNLKDEIKDFEEEAILKKNYVQAWQNAKMEMNISKINSTTGQVHNSIKTKQTEYENEERIHLEIQNIFHEFELDIQKQIVHWKLKHEREVQILENKIKKIKEAKDAQQEQTEQMIKKYIQRKDEMTAYEAYKLEQEKKRLENERKNKAATKIQAWWRGVMVRKGFGKYKKKKDRKNKKQKTKNNRKNIEK</sequence>
<dbReference type="PANTHER" id="PTHR14871">
    <property type="entry name" value="DYNEIN REGULATORY COMPLEX PROTEIN 9"/>
    <property type="match status" value="1"/>
</dbReference>
<dbReference type="EMBL" id="JBDJPC010000002">
    <property type="protein sequence ID" value="KAL1513384.1"/>
    <property type="molecule type" value="Genomic_DNA"/>
</dbReference>
<dbReference type="PROSITE" id="PS50096">
    <property type="entry name" value="IQ"/>
    <property type="match status" value="1"/>
</dbReference>
<keyword evidence="13" id="KW-1185">Reference proteome</keyword>
<dbReference type="AlphaFoldDB" id="A0ABD1F710"/>
<evidence type="ECO:0000256" key="5">
    <source>
        <dbReference type="ARBA" id="ARBA00022846"/>
    </source>
</evidence>
<feature type="coiled-coil region" evidence="10">
    <location>
        <begin position="115"/>
        <end position="174"/>
    </location>
</feature>
<accession>A0ABD1F710</accession>
<dbReference type="Proteomes" id="UP001566132">
    <property type="component" value="Unassembled WGS sequence"/>
</dbReference>
<keyword evidence="7" id="KW-0206">Cytoskeleton</keyword>
<keyword evidence="8" id="KW-0966">Cell projection</keyword>
<evidence type="ECO:0000256" key="8">
    <source>
        <dbReference type="ARBA" id="ARBA00023273"/>
    </source>
</evidence>
<keyword evidence="4" id="KW-0963">Cytoplasm</keyword>
<dbReference type="Pfam" id="PF00612">
    <property type="entry name" value="IQ"/>
    <property type="match status" value="1"/>
</dbReference>
<evidence type="ECO:0000256" key="1">
    <source>
        <dbReference type="ARBA" id="ARBA00004611"/>
    </source>
</evidence>
<evidence type="ECO:0000313" key="13">
    <source>
        <dbReference type="Proteomes" id="UP001566132"/>
    </source>
</evidence>
<name>A0ABD1F710_HYPHA</name>
<feature type="region of interest" description="Disordered" evidence="11">
    <location>
        <begin position="326"/>
        <end position="351"/>
    </location>
</feature>
<dbReference type="SMART" id="SM00015">
    <property type="entry name" value="IQ"/>
    <property type="match status" value="1"/>
</dbReference>
<dbReference type="InterPro" id="IPR000048">
    <property type="entry name" value="IQ_motif_EF-hand-BS"/>
</dbReference>
<evidence type="ECO:0000313" key="12">
    <source>
        <dbReference type="EMBL" id="KAL1513384.1"/>
    </source>
</evidence>
<evidence type="ECO:0000256" key="3">
    <source>
        <dbReference type="ARBA" id="ARBA00013738"/>
    </source>
</evidence>
<feature type="coiled-coil region" evidence="10">
    <location>
        <begin position="244"/>
        <end position="314"/>
    </location>
</feature>
<keyword evidence="10" id="KW-0175">Coiled coil</keyword>
<reference evidence="12 13" key="1">
    <citation type="submission" date="2024-05" db="EMBL/GenBank/DDBJ databases">
        <title>Genetic variation in Jamaican populations of the coffee berry borer (Hypothenemus hampei).</title>
        <authorList>
            <person name="Errbii M."/>
            <person name="Myrie A."/>
        </authorList>
    </citation>
    <scope>NUCLEOTIDE SEQUENCE [LARGE SCALE GENOMIC DNA]</scope>
    <source>
        <strain evidence="12">JA-Hopewell-2020-01-JO</strain>
        <tissue evidence="12">Whole body</tissue>
    </source>
</reference>
<dbReference type="CDD" id="cd23766">
    <property type="entry name" value="IQCG"/>
    <property type="match status" value="1"/>
</dbReference>
<evidence type="ECO:0000256" key="9">
    <source>
        <dbReference type="ARBA" id="ARBA00032183"/>
    </source>
</evidence>
<organism evidence="12 13">
    <name type="scientific">Hypothenemus hampei</name>
    <name type="common">Coffee berry borer</name>
    <dbReference type="NCBI Taxonomy" id="57062"/>
    <lineage>
        <taxon>Eukaryota</taxon>
        <taxon>Metazoa</taxon>
        <taxon>Ecdysozoa</taxon>
        <taxon>Arthropoda</taxon>
        <taxon>Hexapoda</taxon>
        <taxon>Insecta</taxon>
        <taxon>Pterygota</taxon>
        <taxon>Neoptera</taxon>
        <taxon>Endopterygota</taxon>
        <taxon>Coleoptera</taxon>
        <taxon>Polyphaga</taxon>
        <taxon>Cucujiformia</taxon>
        <taxon>Curculionidae</taxon>
        <taxon>Scolytinae</taxon>
        <taxon>Hypothenemus</taxon>
    </lineage>
</organism>
<evidence type="ECO:0000256" key="2">
    <source>
        <dbReference type="ARBA" id="ARBA00008222"/>
    </source>
</evidence>
<keyword evidence="6" id="KW-0969">Cilium</keyword>
<protein>
    <recommendedName>
        <fullName evidence="3">Dynein regulatory complex protein 9</fullName>
    </recommendedName>
    <alternativeName>
        <fullName evidence="9">IQ domain-containing protein G</fullName>
    </alternativeName>
</protein>
<dbReference type="Gene3D" id="1.20.5.190">
    <property type="match status" value="1"/>
</dbReference>
<comment type="caution">
    <text evidence="12">The sequence shown here is derived from an EMBL/GenBank/DDBJ whole genome shotgun (WGS) entry which is preliminary data.</text>
</comment>
<comment type="similarity">
    <text evidence="2">Belongs to the DRC9 family.</text>
</comment>
<evidence type="ECO:0000256" key="11">
    <source>
        <dbReference type="SAM" id="MobiDB-lite"/>
    </source>
</evidence>
<keyword evidence="5" id="KW-0282">Flagellum</keyword>
<evidence type="ECO:0000256" key="10">
    <source>
        <dbReference type="SAM" id="Coils"/>
    </source>
</evidence>
<gene>
    <name evidence="12" type="ORF">ABEB36_002803</name>
</gene>
<evidence type="ECO:0000256" key="4">
    <source>
        <dbReference type="ARBA" id="ARBA00022490"/>
    </source>
</evidence>